<dbReference type="AlphaFoldDB" id="A0AA49JDY4"/>
<dbReference type="EMBL" id="CP120682">
    <property type="protein sequence ID" value="WKN36506.1"/>
    <property type="molecule type" value="Genomic_DNA"/>
</dbReference>
<organism evidence="1">
    <name type="scientific">Roseihalotalea indica</name>
    <dbReference type="NCBI Taxonomy" id="2867963"/>
    <lineage>
        <taxon>Bacteria</taxon>
        <taxon>Pseudomonadati</taxon>
        <taxon>Bacteroidota</taxon>
        <taxon>Cytophagia</taxon>
        <taxon>Cytophagales</taxon>
        <taxon>Catalimonadaceae</taxon>
        <taxon>Roseihalotalea</taxon>
    </lineage>
</organism>
<proteinExistence type="predicted"/>
<evidence type="ECO:0000313" key="1">
    <source>
        <dbReference type="EMBL" id="WKN36506.1"/>
    </source>
</evidence>
<name>A0AA49JDY4_9BACT</name>
<accession>A0AA49JDY4</accession>
<protein>
    <submittedName>
        <fullName evidence="1">Uncharacterized protein</fullName>
    </submittedName>
</protein>
<reference evidence="1" key="2">
    <citation type="journal article" date="2024" name="Antonie Van Leeuwenhoek">
        <title>Roseihalotalea indica gen. nov., sp. nov., a halophilic Bacteroidetes from mesopelagic Southwest Indian Ocean with higher carbohydrate metabolic potential.</title>
        <authorList>
            <person name="Chen B."/>
            <person name="Zhang M."/>
            <person name="Lin D."/>
            <person name="Ye J."/>
            <person name="Tang K."/>
        </authorList>
    </citation>
    <scope>NUCLEOTIDE SEQUENCE</scope>
    <source>
        <strain evidence="1">TK19036</strain>
    </source>
</reference>
<reference evidence="1" key="1">
    <citation type="journal article" date="2023" name="Comput. Struct. Biotechnol. J.">
        <title>Discovery of a novel marine Bacteroidetes with a rich repertoire of carbohydrate-active enzymes.</title>
        <authorList>
            <person name="Chen B."/>
            <person name="Liu G."/>
            <person name="Chen Q."/>
            <person name="Wang H."/>
            <person name="Liu L."/>
            <person name="Tang K."/>
        </authorList>
    </citation>
    <scope>NUCLEOTIDE SEQUENCE</scope>
    <source>
        <strain evidence="1">TK19036</strain>
    </source>
</reference>
<sequence>MDRLPVIGGMYLYSPFKRVSVGAGVAYQHFSLTYQDPNDNNAQRYGLIANKWNVAAIGHFYYVRQPSFQLYSGLRLGFSNWNVDTETGFPVDVLDRVINFALGGAFAPQFILLGGEKYFTPNVGAHAELAIGSPHVFGFGLSYRW</sequence>
<gene>
    <name evidence="1" type="ORF">K4G66_29530</name>
</gene>